<dbReference type="AlphaFoldDB" id="A0A8J2JSS4"/>
<organism evidence="2 3">
    <name type="scientific">Allacma fusca</name>
    <dbReference type="NCBI Taxonomy" id="39272"/>
    <lineage>
        <taxon>Eukaryota</taxon>
        <taxon>Metazoa</taxon>
        <taxon>Ecdysozoa</taxon>
        <taxon>Arthropoda</taxon>
        <taxon>Hexapoda</taxon>
        <taxon>Collembola</taxon>
        <taxon>Symphypleona</taxon>
        <taxon>Sminthuridae</taxon>
        <taxon>Allacma</taxon>
    </lineage>
</organism>
<gene>
    <name evidence="2" type="ORF">AFUS01_LOCUS12669</name>
</gene>
<keyword evidence="3" id="KW-1185">Reference proteome</keyword>
<proteinExistence type="predicted"/>
<protein>
    <submittedName>
        <fullName evidence="2">Uncharacterized protein</fullName>
    </submittedName>
</protein>
<feature type="compositionally biased region" description="Polar residues" evidence="1">
    <location>
        <begin position="13"/>
        <end position="26"/>
    </location>
</feature>
<evidence type="ECO:0000256" key="1">
    <source>
        <dbReference type="SAM" id="MobiDB-lite"/>
    </source>
</evidence>
<accession>A0A8J2JSS4</accession>
<dbReference type="Proteomes" id="UP000708208">
    <property type="component" value="Unassembled WGS sequence"/>
</dbReference>
<evidence type="ECO:0000313" key="3">
    <source>
        <dbReference type="Proteomes" id="UP000708208"/>
    </source>
</evidence>
<feature type="region of interest" description="Disordered" evidence="1">
    <location>
        <begin position="1"/>
        <end position="26"/>
    </location>
</feature>
<dbReference type="EMBL" id="CAJVCH010100637">
    <property type="protein sequence ID" value="CAG7723591.1"/>
    <property type="molecule type" value="Genomic_DNA"/>
</dbReference>
<name>A0A8J2JSS4_9HEXA</name>
<evidence type="ECO:0000313" key="2">
    <source>
        <dbReference type="EMBL" id="CAG7723591.1"/>
    </source>
</evidence>
<sequence>MRNVPPSLCDANVDSTSYPDSPGKSTNRSAMYADWRLCLDSSALRNKGGHFSPKKCQATSSDEFVIG</sequence>
<comment type="caution">
    <text evidence="2">The sequence shown here is derived from an EMBL/GenBank/DDBJ whole genome shotgun (WGS) entry which is preliminary data.</text>
</comment>
<reference evidence="2" key="1">
    <citation type="submission" date="2021-06" db="EMBL/GenBank/DDBJ databases">
        <authorList>
            <person name="Hodson N. C."/>
            <person name="Mongue J. A."/>
            <person name="Jaron S. K."/>
        </authorList>
    </citation>
    <scope>NUCLEOTIDE SEQUENCE</scope>
</reference>